<reference evidence="1 2" key="1">
    <citation type="journal article" date="2020" name="Nat. Food">
        <title>A phased Vanilla planifolia genome enables genetic improvement of flavour and production.</title>
        <authorList>
            <person name="Hasing T."/>
            <person name="Tang H."/>
            <person name="Brym M."/>
            <person name="Khazi F."/>
            <person name="Huang T."/>
            <person name="Chambers A.H."/>
        </authorList>
    </citation>
    <scope>NUCLEOTIDE SEQUENCE [LARGE SCALE GENOMIC DNA]</scope>
    <source>
        <tissue evidence="1">Leaf</tissue>
    </source>
</reference>
<sequence>MSEMRGCRKEKLKVKQLISGWKSTWPKTLFLARWRIEELALEGLRIQMGSGGRAAAEGEKKDAGKKCVVLVTRIKMRDPEAEYDAVGRRCWGSWRCHRRRRGGGSTLWKGCAWLGYPGMEREDLSWDCSLGGEEGASRQWPLELREEEDIPFCQAK</sequence>
<evidence type="ECO:0000313" key="1">
    <source>
        <dbReference type="EMBL" id="KAG0480610.1"/>
    </source>
</evidence>
<dbReference type="OrthoDB" id="10266508at2759"/>
<comment type="caution">
    <text evidence="1">The sequence shown here is derived from an EMBL/GenBank/DDBJ whole genome shotgun (WGS) entry which is preliminary data.</text>
</comment>
<name>A0A835V1U3_VANPL</name>
<gene>
    <name evidence="1" type="ORF">HPP92_011468</name>
</gene>
<evidence type="ECO:0000313" key="2">
    <source>
        <dbReference type="Proteomes" id="UP000636800"/>
    </source>
</evidence>
<dbReference type="AlphaFoldDB" id="A0A835V1U3"/>
<accession>A0A835V1U3</accession>
<keyword evidence="2" id="KW-1185">Reference proteome</keyword>
<dbReference type="EMBL" id="JADCNL010000005">
    <property type="protein sequence ID" value="KAG0480610.1"/>
    <property type="molecule type" value="Genomic_DNA"/>
</dbReference>
<organism evidence="1 2">
    <name type="scientific">Vanilla planifolia</name>
    <name type="common">Vanilla</name>
    <dbReference type="NCBI Taxonomy" id="51239"/>
    <lineage>
        <taxon>Eukaryota</taxon>
        <taxon>Viridiplantae</taxon>
        <taxon>Streptophyta</taxon>
        <taxon>Embryophyta</taxon>
        <taxon>Tracheophyta</taxon>
        <taxon>Spermatophyta</taxon>
        <taxon>Magnoliopsida</taxon>
        <taxon>Liliopsida</taxon>
        <taxon>Asparagales</taxon>
        <taxon>Orchidaceae</taxon>
        <taxon>Vanilloideae</taxon>
        <taxon>Vanilleae</taxon>
        <taxon>Vanilla</taxon>
    </lineage>
</organism>
<dbReference type="Proteomes" id="UP000636800">
    <property type="component" value="Chromosome 5"/>
</dbReference>
<protein>
    <submittedName>
        <fullName evidence="1">Uncharacterized protein</fullName>
    </submittedName>
</protein>
<proteinExistence type="predicted"/>